<keyword evidence="2" id="KW-0479">Metal-binding</keyword>
<dbReference type="InterPro" id="IPR026992">
    <property type="entry name" value="DIOX_N"/>
</dbReference>
<dbReference type="InterPro" id="IPR044861">
    <property type="entry name" value="IPNS-like_FE2OG_OXY"/>
</dbReference>
<dbReference type="PANTHER" id="PTHR47990">
    <property type="entry name" value="2-OXOGLUTARATE (2OG) AND FE(II)-DEPENDENT OXYGENASE SUPERFAMILY PROTEIN-RELATED"/>
    <property type="match status" value="1"/>
</dbReference>
<evidence type="ECO:0000256" key="2">
    <source>
        <dbReference type="RuleBase" id="RU003682"/>
    </source>
</evidence>
<keyword evidence="5" id="KW-1185">Reference proteome</keyword>
<name>A0AAN9U7S8_9PEZI</name>
<keyword evidence="2" id="KW-0560">Oxidoreductase</keyword>
<dbReference type="EMBL" id="JAJSPL020000045">
    <property type="protein sequence ID" value="KAK7733907.1"/>
    <property type="molecule type" value="Genomic_DNA"/>
</dbReference>
<accession>A0AAN9U7S8</accession>
<dbReference type="GO" id="GO:0044283">
    <property type="term" value="P:small molecule biosynthetic process"/>
    <property type="evidence" value="ECO:0007669"/>
    <property type="project" value="UniProtKB-ARBA"/>
</dbReference>
<reference evidence="4 5" key="1">
    <citation type="journal article" date="2023" name="PLoS ONE">
        <title>Cytospora paraplurivora sp. nov. isolated from orchards with fruit tree decline syndrome in Ontario, Canada.</title>
        <authorList>
            <person name="Ilyukhin E."/>
            <person name="Nguyen H.D.T."/>
            <person name="Castle A.J."/>
            <person name="Ellouze W."/>
        </authorList>
    </citation>
    <scope>NUCLEOTIDE SEQUENCE [LARGE SCALE GENOMIC DNA]</scope>
    <source>
        <strain evidence="4 5">FDS-564</strain>
    </source>
</reference>
<dbReference type="InterPro" id="IPR005123">
    <property type="entry name" value="Oxoglu/Fe-dep_dioxygenase_dom"/>
</dbReference>
<dbReference type="GO" id="GO:0046872">
    <property type="term" value="F:metal ion binding"/>
    <property type="evidence" value="ECO:0007669"/>
    <property type="project" value="UniProtKB-KW"/>
</dbReference>
<dbReference type="InterPro" id="IPR050231">
    <property type="entry name" value="Iron_ascorbate_oxido_reductase"/>
</dbReference>
<dbReference type="PROSITE" id="PS51471">
    <property type="entry name" value="FE2OG_OXY"/>
    <property type="match status" value="1"/>
</dbReference>
<dbReference type="GO" id="GO:0016491">
    <property type="term" value="F:oxidoreductase activity"/>
    <property type="evidence" value="ECO:0007669"/>
    <property type="project" value="UniProtKB-KW"/>
</dbReference>
<gene>
    <name evidence="4" type="ORF">SLS53_008057</name>
</gene>
<sequence length="338" mass="37583">MYRSNDEFVTSFNIPSVDISPYLADPSSPAAVHVVDQVREALRSTGFFQLFGHRVPRDIQTAAFDASARFFGLPMATKMKYAASIDSGWKGYEALGGQAYKPGMLGDLKEGLSLSKDLPEGHPLRGVRGRFLTSLMVWPAELAADQFRKPIEAYCDALSELCSIVLDLVAATLPYGRGIFDGMKEDPACPLRLLHYPPVSQGVATDEQHGASAHTDFSALTLLLQDEHAGLEVYDSESAKWHVVEPNPDAYVVNLGDMMIKLFGSQYKSGLHRVINRSPTDRYSIVYFFDGNRDFKLRPLAQEGTLSGGDEDGIMTCEEYLFDRIRSTYEQHSKHDLR</sequence>
<dbReference type="AlphaFoldDB" id="A0AAN9U7S8"/>
<comment type="similarity">
    <text evidence="1 2">Belongs to the iron/ascorbate-dependent oxidoreductase family.</text>
</comment>
<feature type="domain" description="Fe2OG dioxygenase" evidence="3">
    <location>
        <begin position="187"/>
        <end position="291"/>
    </location>
</feature>
<keyword evidence="2" id="KW-0408">Iron</keyword>
<organism evidence="4 5">
    <name type="scientific">Cytospora paraplurivora</name>
    <dbReference type="NCBI Taxonomy" id="2898453"/>
    <lineage>
        <taxon>Eukaryota</taxon>
        <taxon>Fungi</taxon>
        <taxon>Dikarya</taxon>
        <taxon>Ascomycota</taxon>
        <taxon>Pezizomycotina</taxon>
        <taxon>Sordariomycetes</taxon>
        <taxon>Sordariomycetidae</taxon>
        <taxon>Diaporthales</taxon>
        <taxon>Cytosporaceae</taxon>
        <taxon>Cytospora</taxon>
    </lineage>
</organism>
<dbReference type="InterPro" id="IPR027443">
    <property type="entry name" value="IPNS-like_sf"/>
</dbReference>
<dbReference type="Pfam" id="PF03171">
    <property type="entry name" value="2OG-FeII_Oxy"/>
    <property type="match status" value="1"/>
</dbReference>
<evidence type="ECO:0000313" key="5">
    <source>
        <dbReference type="Proteomes" id="UP001320245"/>
    </source>
</evidence>
<proteinExistence type="inferred from homology"/>
<evidence type="ECO:0000256" key="1">
    <source>
        <dbReference type="ARBA" id="ARBA00008056"/>
    </source>
</evidence>
<dbReference type="Proteomes" id="UP001320245">
    <property type="component" value="Unassembled WGS sequence"/>
</dbReference>
<comment type="caution">
    <text evidence="4">The sequence shown here is derived from an EMBL/GenBank/DDBJ whole genome shotgun (WGS) entry which is preliminary data.</text>
</comment>
<evidence type="ECO:0000259" key="3">
    <source>
        <dbReference type="PROSITE" id="PS51471"/>
    </source>
</evidence>
<dbReference type="Gene3D" id="2.60.120.330">
    <property type="entry name" value="B-lactam Antibiotic, Isopenicillin N Synthase, Chain"/>
    <property type="match status" value="1"/>
</dbReference>
<dbReference type="SUPFAM" id="SSF51197">
    <property type="entry name" value="Clavaminate synthase-like"/>
    <property type="match status" value="1"/>
</dbReference>
<evidence type="ECO:0000313" key="4">
    <source>
        <dbReference type="EMBL" id="KAK7733907.1"/>
    </source>
</evidence>
<protein>
    <recommendedName>
        <fullName evidence="3">Fe2OG dioxygenase domain-containing protein</fullName>
    </recommendedName>
</protein>
<dbReference type="Pfam" id="PF14226">
    <property type="entry name" value="DIOX_N"/>
    <property type="match status" value="1"/>
</dbReference>